<accession>A0AAJ7WXV7</accession>
<feature type="compositionally biased region" description="Basic and acidic residues" evidence="3">
    <location>
        <begin position="9"/>
        <end position="19"/>
    </location>
</feature>
<dbReference type="AlphaFoldDB" id="A0AAJ7WXV7"/>
<evidence type="ECO:0000313" key="4">
    <source>
        <dbReference type="Proteomes" id="UP001318040"/>
    </source>
</evidence>
<dbReference type="RefSeq" id="XP_032812723.1">
    <property type="nucleotide sequence ID" value="XM_032956832.1"/>
</dbReference>
<evidence type="ECO:0000256" key="2">
    <source>
        <dbReference type="SAM" id="Coils"/>
    </source>
</evidence>
<keyword evidence="1 2" id="KW-0175">Coiled coil</keyword>
<reference evidence="5" key="1">
    <citation type="submission" date="2025-08" db="UniProtKB">
        <authorList>
            <consortium name="RefSeq"/>
        </authorList>
    </citation>
    <scope>IDENTIFICATION</scope>
    <source>
        <tissue evidence="5">Sperm</tissue>
    </source>
</reference>
<name>A0AAJ7WXV7_PETMA</name>
<dbReference type="PANTHER" id="PTHR34768">
    <property type="entry name" value="COILED-COIL DOMAIN-CONTAINING PROTEIN 89"/>
    <property type="match status" value="1"/>
</dbReference>
<evidence type="ECO:0000256" key="1">
    <source>
        <dbReference type="ARBA" id="ARBA00023054"/>
    </source>
</evidence>
<protein>
    <submittedName>
        <fullName evidence="5">Coiled-coil domain-containing protein 89 isoform X1</fullName>
    </submittedName>
</protein>
<feature type="region of interest" description="Disordered" evidence="3">
    <location>
        <begin position="1"/>
        <end position="26"/>
    </location>
</feature>
<organism evidence="4 5">
    <name type="scientific">Petromyzon marinus</name>
    <name type="common">Sea lamprey</name>
    <dbReference type="NCBI Taxonomy" id="7757"/>
    <lineage>
        <taxon>Eukaryota</taxon>
        <taxon>Metazoa</taxon>
        <taxon>Chordata</taxon>
        <taxon>Craniata</taxon>
        <taxon>Vertebrata</taxon>
        <taxon>Cyclostomata</taxon>
        <taxon>Hyperoartia</taxon>
        <taxon>Petromyzontiformes</taxon>
        <taxon>Petromyzontidae</taxon>
        <taxon>Petromyzon</taxon>
    </lineage>
</organism>
<feature type="coiled-coil region" evidence="2">
    <location>
        <begin position="126"/>
        <end position="333"/>
    </location>
</feature>
<dbReference type="KEGG" id="pmrn:116943721"/>
<gene>
    <name evidence="5" type="primary">CCDC89</name>
</gene>
<evidence type="ECO:0000313" key="5">
    <source>
        <dbReference type="RefSeq" id="XP_032812723.1"/>
    </source>
</evidence>
<evidence type="ECO:0000256" key="3">
    <source>
        <dbReference type="SAM" id="MobiDB-lite"/>
    </source>
</evidence>
<dbReference type="InterPro" id="IPR043450">
    <property type="entry name" value="CCDC89-like"/>
</dbReference>
<dbReference type="PANTHER" id="PTHR34768:SF2">
    <property type="entry name" value="COILED-COIL DOMAIN CONTAINING 89"/>
    <property type="match status" value="1"/>
</dbReference>
<proteinExistence type="predicted"/>
<sequence>MASPRGRRRCDETSAERHGGNVSRPLQQIPACSSLAAVSPPLMQLHRGPQEDGEQCALLRSRIEEQSHLISILKRRADDTLARCQVLECRSGELERERDGADKRCSLLEQRFMELASNHQQMITFKDEHKKQNVDLLEENARLRRENEDLFSASIEERDTIITKLAQDLQALQTECSEQEQLCSQKANHYYEKGNEFKIRLEYVEKTHAQEAESLKKKLKELETKIAETEALTLAEKSGWAAEQKSLKQQVEDLAREKQELLELTMQRGRLLQERQKDIQLLERKLRKSEDARRSAEERFERDVEAVNAELQVRALRGKLDNSAQAFDRLQKEFEAFKKHSGELLSKEKQLNAKLRHFVS</sequence>
<dbReference type="Proteomes" id="UP001318040">
    <property type="component" value="Chromosome 19"/>
</dbReference>
<keyword evidence="4" id="KW-1185">Reference proteome</keyword>